<name>A0A8T2ID15_9PIPI</name>
<dbReference type="AlphaFoldDB" id="A0A8T2ID15"/>
<dbReference type="EMBL" id="JAACNH010002294">
    <property type="protein sequence ID" value="KAG8429862.1"/>
    <property type="molecule type" value="Genomic_DNA"/>
</dbReference>
<gene>
    <name evidence="1" type="ORF">GDO86_019005</name>
</gene>
<evidence type="ECO:0000313" key="1">
    <source>
        <dbReference type="EMBL" id="KAG8429862.1"/>
    </source>
</evidence>
<sequence>MKLIPQIIFNLGSPYPSVPKSYKGYIRRLAFLCIYLDGLLLTQSVLTFHCHFTVYMERFPCEVSNGVSIEMFTI</sequence>
<organism evidence="1 2">
    <name type="scientific">Hymenochirus boettgeri</name>
    <name type="common">Congo dwarf clawed frog</name>
    <dbReference type="NCBI Taxonomy" id="247094"/>
    <lineage>
        <taxon>Eukaryota</taxon>
        <taxon>Metazoa</taxon>
        <taxon>Chordata</taxon>
        <taxon>Craniata</taxon>
        <taxon>Vertebrata</taxon>
        <taxon>Euteleostomi</taxon>
        <taxon>Amphibia</taxon>
        <taxon>Batrachia</taxon>
        <taxon>Anura</taxon>
        <taxon>Pipoidea</taxon>
        <taxon>Pipidae</taxon>
        <taxon>Pipinae</taxon>
        <taxon>Hymenochirus</taxon>
    </lineage>
</organism>
<keyword evidence="2" id="KW-1185">Reference proteome</keyword>
<proteinExistence type="predicted"/>
<comment type="caution">
    <text evidence="1">The sequence shown here is derived from an EMBL/GenBank/DDBJ whole genome shotgun (WGS) entry which is preliminary data.</text>
</comment>
<evidence type="ECO:0000313" key="2">
    <source>
        <dbReference type="Proteomes" id="UP000812440"/>
    </source>
</evidence>
<dbReference type="Proteomes" id="UP000812440">
    <property type="component" value="Unassembled WGS sequence"/>
</dbReference>
<reference evidence="1" key="1">
    <citation type="thesis" date="2020" institute="ProQuest LLC" country="789 East Eisenhower Parkway, Ann Arbor, MI, USA">
        <title>Comparative Genomics and Chromosome Evolution.</title>
        <authorList>
            <person name="Mudd A.B."/>
        </authorList>
    </citation>
    <scope>NUCLEOTIDE SEQUENCE</scope>
    <source>
        <strain evidence="1">Female2</strain>
        <tissue evidence="1">Blood</tissue>
    </source>
</reference>
<accession>A0A8T2ID15</accession>
<protein>
    <submittedName>
        <fullName evidence="1">Uncharacterized protein</fullName>
    </submittedName>
</protein>